<reference evidence="3" key="1">
    <citation type="submission" date="2022-10" db="EMBL/GenBank/DDBJ databases">
        <title>Culturing micro-colonial fungi from biological soil crusts in the Mojave desert and describing Neophaeococcomyces mojavensis, and introducing the new genera and species Taxawa tesnikishii.</title>
        <authorList>
            <person name="Kurbessoian T."/>
            <person name="Stajich J.E."/>
        </authorList>
    </citation>
    <scope>NUCLEOTIDE SEQUENCE</scope>
    <source>
        <strain evidence="3">TK_35</strain>
    </source>
</reference>
<dbReference type="Pfam" id="PF00135">
    <property type="entry name" value="COesterase"/>
    <property type="match status" value="1"/>
</dbReference>
<protein>
    <recommendedName>
        <fullName evidence="2">Carboxylesterase type B domain-containing protein</fullName>
    </recommendedName>
</protein>
<dbReference type="EMBL" id="JAPDRN010000035">
    <property type="protein sequence ID" value="KAJ9635018.1"/>
    <property type="molecule type" value="Genomic_DNA"/>
</dbReference>
<accession>A0AA39CY18</accession>
<sequence length="562" mass="60721">MGLLIPSTVAFCAWSIANAFAVPQASDPAVYAAAGTFVGSTSIANLDQFLGIPYAVPPVGNLRFSNPQRIPASALQNPFMATTYGPGCLQDPDYALDNGLSEDCLTLNIIRPSNVTCHEPLPVLFFIHGGGNMNGQSMLYNGTSLVRFSVEIGRPVIYVACNYRLGGFGFLNSPDFQSQGLSNLGLKDQRLALEWIHENIASFGGDLNKTILFGESAGAWNAQAQLHYAYLQNETDSLFQGMITQSGSAGGLGPPYIEAPDTGLLAYQGLLNATNCTLVSDSVSCLREVDISVLSPLLVEGKFGTTYTLDGDWFDIDATEILSKYELAPIPIIHGGNLDEGSVFLPDVFNPPNGSDLIQYISPLLNDSLAEGVVQVYESLPSIDLGKGYNADPTADHMFWTAVSVYSDVYFHLARRAFLKLASKRVGAWCYSFCQQPPLSQMNLSYEIPGSSVAYARRVGVQHGAELSYVFGDVSNLRDATAGDIKVSTTMMRAWISFAYSLDPNAEGVPRWPRYNETSQGVTLVLAEQGHASSSAQADTLRQTAYDAWNAALVHLGREPLY</sequence>
<dbReference type="InterPro" id="IPR050309">
    <property type="entry name" value="Type-B_Carboxylest/Lipase"/>
</dbReference>
<feature type="domain" description="Carboxylesterase type B" evidence="2">
    <location>
        <begin position="30"/>
        <end position="530"/>
    </location>
</feature>
<evidence type="ECO:0000259" key="2">
    <source>
        <dbReference type="Pfam" id="PF00135"/>
    </source>
</evidence>
<dbReference type="InterPro" id="IPR019819">
    <property type="entry name" value="Carboxylesterase_B_CS"/>
</dbReference>
<feature type="chain" id="PRO_5041297500" description="Carboxylesterase type B domain-containing protein" evidence="1">
    <location>
        <begin position="20"/>
        <end position="562"/>
    </location>
</feature>
<name>A0AA39CY18_9EURO</name>
<keyword evidence="4" id="KW-1185">Reference proteome</keyword>
<keyword evidence="1" id="KW-0732">Signal</keyword>
<evidence type="ECO:0000313" key="3">
    <source>
        <dbReference type="EMBL" id="KAJ9635018.1"/>
    </source>
</evidence>
<dbReference type="Gene3D" id="3.40.50.1820">
    <property type="entry name" value="alpha/beta hydrolase"/>
    <property type="match status" value="1"/>
</dbReference>
<organism evidence="3 4">
    <name type="scientific">Knufia peltigerae</name>
    <dbReference type="NCBI Taxonomy" id="1002370"/>
    <lineage>
        <taxon>Eukaryota</taxon>
        <taxon>Fungi</taxon>
        <taxon>Dikarya</taxon>
        <taxon>Ascomycota</taxon>
        <taxon>Pezizomycotina</taxon>
        <taxon>Eurotiomycetes</taxon>
        <taxon>Chaetothyriomycetidae</taxon>
        <taxon>Chaetothyriales</taxon>
        <taxon>Trichomeriaceae</taxon>
        <taxon>Knufia</taxon>
    </lineage>
</organism>
<dbReference type="SUPFAM" id="SSF53474">
    <property type="entry name" value="alpha/beta-Hydrolases"/>
    <property type="match status" value="1"/>
</dbReference>
<dbReference type="Proteomes" id="UP001172681">
    <property type="component" value="Unassembled WGS sequence"/>
</dbReference>
<comment type="caution">
    <text evidence="3">The sequence shown here is derived from an EMBL/GenBank/DDBJ whole genome shotgun (WGS) entry which is preliminary data.</text>
</comment>
<dbReference type="InterPro" id="IPR002018">
    <property type="entry name" value="CarbesteraseB"/>
</dbReference>
<gene>
    <name evidence="3" type="ORF">H2204_005973</name>
</gene>
<dbReference type="AlphaFoldDB" id="A0AA39CY18"/>
<evidence type="ECO:0000313" key="4">
    <source>
        <dbReference type="Proteomes" id="UP001172681"/>
    </source>
</evidence>
<dbReference type="InterPro" id="IPR029058">
    <property type="entry name" value="AB_hydrolase_fold"/>
</dbReference>
<proteinExistence type="predicted"/>
<evidence type="ECO:0000256" key="1">
    <source>
        <dbReference type="SAM" id="SignalP"/>
    </source>
</evidence>
<dbReference type="PROSITE" id="PS00941">
    <property type="entry name" value="CARBOXYLESTERASE_B_2"/>
    <property type="match status" value="1"/>
</dbReference>
<dbReference type="PANTHER" id="PTHR11559">
    <property type="entry name" value="CARBOXYLESTERASE"/>
    <property type="match status" value="1"/>
</dbReference>
<feature type="signal peptide" evidence="1">
    <location>
        <begin position="1"/>
        <end position="19"/>
    </location>
</feature>